<evidence type="ECO:0000313" key="2">
    <source>
        <dbReference type="EMBL" id="KJL22847.1"/>
    </source>
</evidence>
<gene>
    <name evidence="2" type="ORF">RN51_01590</name>
</gene>
<dbReference type="Gene3D" id="3.40.50.880">
    <property type="match status" value="1"/>
</dbReference>
<dbReference type="Proteomes" id="UP000033725">
    <property type="component" value="Unassembled WGS sequence"/>
</dbReference>
<dbReference type="PANTHER" id="PTHR43235:SF1">
    <property type="entry name" value="GLUTAMINE AMIDOTRANSFERASE PB2B2.05-RELATED"/>
    <property type="match status" value="1"/>
</dbReference>
<name>A0A0F0KPL4_9MICO</name>
<comment type="caution">
    <text evidence="2">The sequence shown here is derived from an EMBL/GenBank/DDBJ whole genome shotgun (WGS) entry which is preliminary data.</text>
</comment>
<dbReference type="OrthoDB" id="9813383at2"/>
<evidence type="ECO:0000313" key="3">
    <source>
        <dbReference type="Proteomes" id="UP000033725"/>
    </source>
</evidence>
<dbReference type="PROSITE" id="PS51273">
    <property type="entry name" value="GATASE_TYPE_1"/>
    <property type="match status" value="1"/>
</dbReference>
<feature type="region of interest" description="Disordered" evidence="1">
    <location>
        <begin position="69"/>
        <end position="88"/>
    </location>
</feature>
<evidence type="ECO:0000256" key="1">
    <source>
        <dbReference type="SAM" id="MobiDB-lite"/>
    </source>
</evidence>
<keyword evidence="2" id="KW-0328">Glycosyltransferase</keyword>
<dbReference type="EC" id="2.4.2.-" evidence="2"/>
<dbReference type="InterPro" id="IPR011697">
    <property type="entry name" value="Peptidase_C26"/>
</dbReference>
<dbReference type="Pfam" id="PF07722">
    <property type="entry name" value="Peptidase_C26"/>
    <property type="match status" value="1"/>
</dbReference>
<sequence length="252" mass="27117">MIRPLIGITTWRRSIDTDLGSGRPAHTLGTEYAAPVEAAGGAVVLLPPTAGVDEVLDRLDGLVLSGGEDVHPSRYGAEPQEGKNYDPSRDGYEIALALGARRRGIPVLAICRGLQVSNVAFGGTLVVDIPTTEHHEPMRGADQQLAARHPILLTEDSRLATLYGTRQRTVNTIHHQAVDTPAPGLRPVAWAPDGIVEAVESDGEWPFWAVQWHPEKMIAPDEAAEEMPLFAAFVSAARERAAEHPAAEKGTR</sequence>
<dbReference type="EMBL" id="JYIV01000024">
    <property type="protein sequence ID" value="KJL22847.1"/>
    <property type="molecule type" value="Genomic_DNA"/>
</dbReference>
<proteinExistence type="predicted"/>
<protein>
    <submittedName>
        <fullName evidence="2">Putative glutamine amidotransferase</fullName>
        <ecNumber evidence="2">2.4.2.-</ecNumber>
    </submittedName>
</protein>
<dbReference type="CDD" id="cd01745">
    <property type="entry name" value="GATase1_2"/>
    <property type="match status" value="1"/>
</dbReference>
<dbReference type="SUPFAM" id="SSF52317">
    <property type="entry name" value="Class I glutamine amidotransferase-like"/>
    <property type="match status" value="1"/>
</dbReference>
<dbReference type="GO" id="GO:0016757">
    <property type="term" value="F:glycosyltransferase activity"/>
    <property type="evidence" value="ECO:0007669"/>
    <property type="project" value="UniProtKB-KW"/>
</dbReference>
<dbReference type="RefSeq" id="WP_045263505.1">
    <property type="nucleotide sequence ID" value="NZ_JYIV01000024.1"/>
</dbReference>
<dbReference type="InterPro" id="IPR029062">
    <property type="entry name" value="Class_I_gatase-like"/>
</dbReference>
<dbReference type="PATRIC" id="fig|82380.10.peg.1598"/>
<organism evidence="2 3">
    <name type="scientific">Microbacterium oxydans</name>
    <dbReference type="NCBI Taxonomy" id="82380"/>
    <lineage>
        <taxon>Bacteria</taxon>
        <taxon>Bacillati</taxon>
        <taxon>Actinomycetota</taxon>
        <taxon>Actinomycetes</taxon>
        <taxon>Micrococcales</taxon>
        <taxon>Microbacteriaceae</taxon>
        <taxon>Microbacterium</taxon>
    </lineage>
</organism>
<dbReference type="GO" id="GO:0005829">
    <property type="term" value="C:cytosol"/>
    <property type="evidence" value="ECO:0007669"/>
    <property type="project" value="TreeGrafter"/>
</dbReference>
<dbReference type="GO" id="GO:0033969">
    <property type="term" value="F:gamma-glutamyl-gamma-aminobutyrate hydrolase activity"/>
    <property type="evidence" value="ECO:0007669"/>
    <property type="project" value="TreeGrafter"/>
</dbReference>
<accession>A0A0F0KPL4</accession>
<keyword evidence="2" id="KW-0315">Glutamine amidotransferase</keyword>
<keyword evidence="2" id="KW-0808">Transferase</keyword>
<dbReference type="AlphaFoldDB" id="A0A0F0KPL4"/>
<dbReference type="InterPro" id="IPR044668">
    <property type="entry name" value="PuuD-like"/>
</dbReference>
<reference evidence="2 3" key="1">
    <citation type="submission" date="2015-02" db="EMBL/GenBank/DDBJ databases">
        <title>Draft genome sequences of ten Microbacterium spp. with emphasis on heavy metal contaminated environments.</title>
        <authorList>
            <person name="Corretto E."/>
        </authorList>
    </citation>
    <scope>NUCLEOTIDE SEQUENCE [LARGE SCALE GENOMIC DNA]</scope>
    <source>
        <strain evidence="2 3">BEL163</strain>
    </source>
</reference>
<dbReference type="PANTHER" id="PTHR43235">
    <property type="entry name" value="GLUTAMINE AMIDOTRANSFERASE PB2B2.05-RELATED"/>
    <property type="match status" value="1"/>
</dbReference>
<dbReference type="GO" id="GO:0006598">
    <property type="term" value="P:polyamine catabolic process"/>
    <property type="evidence" value="ECO:0007669"/>
    <property type="project" value="TreeGrafter"/>
</dbReference>